<keyword evidence="5 11" id="KW-0418">Kinase</keyword>
<dbReference type="SUPFAM" id="SSF56112">
    <property type="entry name" value="Protein kinase-like (PK-like)"/>
    <property type="match status" value="1"/>
</dbReference>
<keyword evidence="2" id="KW-0723">Serine/threonine-protein kinase</keyword>
<proteinExistence type="predicted"/>
<evidence type="ECO:0000256" key="1">
    <source>
        <dbReference type="ARBA" id="ARBA00012513"/>
    </source>
</evidence>
<keyword evidence="3" id="KW-0808">Transferase</keyword>
<evidence type="ECO:0000313" key="11">
    <source>
        <dbReference type="EMBL" id="KAF7718308.1"/>
    </source>
</evidence>
<evidence type="ECO:0000256" key="3">
    <source>
        <dbReference type="ARBA" id="ARBA00022679"/>
    </source>
</evidence>
<evidence type="ECO:0000256" key="6">
    <source>
        <dbReference type="ARBA" id="ARBA00022840"/>
    </source>
</evidence>
<dbReference type="PROSITE" id="PS50011">
    <property type="entry name" value="PROTEIN_KINASE_DOM"/>
    <property type="match status" value="1"/>
</dbReference>
<dbReference type="SMART" id="SM00220">
    <property type="entry name" value="S_TKc"/>
    <property type="match status" value="1"/>
</dbReference>
<comment type="caution">
    <text evidence="11">The sequence shown here is derived from an EMBL/GenBank/DDBJ whole genome shotgun (WGS) entry which is preliminary data.</text>
</comment>
<keyword evidence="12" id="KW-1185">Reference proteome</keyword>
<dbReference type="EMBL" id="WIWV01000016">
    <property type="protein sequence ID" value="KAF7718308.1"/>
    <property type="molecule type" value="Genomic_DNA"/>
</dbReference>
<comment type="catalytic activity">
    <reaction evidence="7">
        <text>L-threonyl-[protein] + ATP = O-phospho-L-threonyl-[protein] + ADP + H(+)</text>
        <dbReference type="Rhea" id="RHEA:46608"/>
        <dbReference type="Rhea" id="RHEA-COMP:11060"/>
        <dbReference type="Rhea" id="RHEA-COMP:11605"/>
        <dbReference type="ChEBI" id="CHEBI:15378"/>
        <dbReference type="ChEBI" id="CHEBI:30013"/>
        <dbReference type="ChEBI" id="CHEBI:30616"/>
        <dbReference type="ChEBI" id="CHEBI:61977"/>
        <dbReference type="ChEBI" id="CHEBI:456216"/>
        <dbReference type="EC" id="2.7.11.1"/>
    </reaction>
</comment>
<dbReference type="PANTHER" id="PTHR24343">
    <property type="entry name" value="SERINE/THREONINE KINASE"/>
    <property type="match status" value="1"/>
</dbReference>
<dbReference type="OrthoDB" id="4062651at2759"/>
<evidence type="ECO:0000256" key="7">
    <source>
        <dbReference type="ARBA" id="ARBA00047899"/>
    </source>
</evidence>
<evidence type="ECO:0000259" key="10">
    <source>
        <dbReference type="PROSITE" id="PS50011"/>
    </source>
</evidence>
<dbReference type="Gene3D" id="1.10.510.10">
    <property type="entry name" value="Transferase(Phosphotransferase) domain 1"/>
    <property type="match status" value="2"/>
</dbReference>
<dbReference type="Pfam" id="PF00069">
    <property type="entry name" value="Pkinase"/>
    <property type="match status" value="1"/>
</dbReference>
<dbReference type="GO" id="GO:0030003">
    <property type="term" value="P:intracellular monoatomic cation homeostasis"/>
    <property type="evidence" value="ECO:0007669"/>
    <property type="project" value="TreeGrafter"/>
</dbReference>
<dbReference type="InterPro" id="IPR011009">
    <property type="entry name" value="Kinase-like_dom_sf"/>
</dbReference>
<protein>
    <recommendedName>
        <fullName evidence="1">non-specific serine/threonine protein kinase</fullName>
        <ecNumber evidence="1">2.7.11.1</ecNumber>
    </recommendedName>
</protein>
<dbReference type="Proteomes" id="UP000631181">
    <property type="component" value="Unassembled WGS sequence"/>
</dbReference>
<reference evidence="11" key="1">
    <citation type="journal article" date="2020" name="Front. Microbiol.">
        <title>Gene regulatory networks of Penicillium echinulatum 2HH and Penicillium oxalicum 114-2 inferred by a computational biology approach.</title>
        <authorList>
            <person name="Lenz A.R."/>
            <person name="Galan-Vasquez E."/>
            <person name="Balbinot E."/>
            <person name="De Abreu F.P."/>
            <person name="De Oliveira N.S."/>
            <person name="Da Rosa L.O."/>
            <person name="De Avila E Silva S."/>
            <person name="Camassola M."/>
            <person name="Dillon A.J.P."/>
            <person name="Perez-Rueda E."/>
        </authorList>
    </citation>
    <scope>NUCLEOTIDE SEQUENCE</scope>
    <source>
        <strain evidence="11">S1M29</strain>
    </source>
</reference>
<feature type="region of interest" description="Disordered" evidence="9">
    <location>
        <begin position="333"/>
        <end position="366"/>
    </location>
</feature>
<keyword evidence="6" id="KW-0067">ATP-binding</keyword>
<accession>A0A8J8WM33</accession>
<feature type="domain" description="Protein kinase" evidence="10">
    <location>
        <begin position="100"/>
        <end position="450"/>
    </location>
</feature>
<evidence type="ECO:0000256" key="5">
    <source>
        <dbReference type="ARBA" id="ARBA00022777"/>
    </source>
</evidence>
<dbReference type="GO" id="GO:0005524">
    <property type="term" value="F:ATP binding"/>
    <property type="evidence" value="ECO:0007669"/>
    <property type="project" value="UniProtKB-KW"/>
</dbReference>
<feature type="compositionally biased region" description="Polar residues" evidence="9">
    <location>
        <begin position="52"/>
        <end position="62"/>
    </location>
</feature>
<keyword evidence="4" id="KW-0547">Nucleotide-binding</keyword>
<dbReference type="GO" id="GO:0004674">
    <property type="term" value="F:protein serine/threonine kinase activity"/>
    <property type="evidence" value="ECO:0007669"/>
    <property type="project" value="UniProtKB-KW"/>
</dbReference>
<dbReference type="GO" id="GO:0005829">
    <property type="term" value="C:cytosol"/>
    <property type="evidence" value="ECO:0007669"/>
    <property type="project" value="TreeGrafter"/>
</dbReference>
<feature type="region of interest" description="Disordered" evidence="9">
    <location>
        <begin position="24"/>
        <end position="62"/>
    </location>
</feature>
<evidence type="ECO:0000256" key="4">
    <source>
        <dbReference type="ARBA" id="ARBA00022741"/>
    </source>
</evidence>
<evidence type="ECO:0000313" key="12">
    <source>
        <dbReference type="Proteomes" id="UP000631181"/>
    </source>
</evidence>
<gene>
    <name evidence="11" type="ORF">PECM_002341</name>
</gene>
<dbReference type="PANTHER" id="PTHR24343:SF558">
    <property type="entry name" value="PROTEIN KINASE DOMAIN-CONTAINING PROTEIN"/>
    <property type="match status" value="1"/>
</dbReference>
<evidence type="ECO:0000256" key="2">
    <source>
        <dbReference type="ARBA" id="ARBA00022527"/>
    </source>
</evidence>
<dbReference type="AlphaFoldDB" id="A0A8J8WM33"/>
<dbReference type="InterPro" id="IPR000719">
    <property type="entry name" value="Prot_kinase_dom"/>
</dbReference>
<sequence length="463" mass="52321">MKEESRRHYDAWTIVTSHRPNMNSEAAHNHHLTRQKWASSQYQDHGRPINPIFQNNNRPSMASVSTVNQPLLQQSTISSPTYATIPEVVDLHRPFSEKYGRCLEILHYGTNSTVRLHQTKLSTYGKKSRQLFAVKVYRFHNNIVPEPNSQTRESYCPASVVADLHPRHPNILAITEILHNERGELCLVMPFCAGGDLHELLSRSGPLATSEADCIIAQILGAVSFLHENGTAHRDLRLETVLLTQQGSIKMAGFGDEHIQRLWKQCAIAPAEHEQPHEGSLDDPGRPQRARSWSFSLPWMVSPFNHISGIKGANGGEAVISTASFPGVSSPYVAPEGYSSSSRRPSYRESIECEEDEEDGEGYRDPRPADVWATAVIYMALITGRLLWRSARPHREDAKYLEYLHCRREEDGYPPIEALGKRRRNAVYAMLHPISRRRISATDMLRSEWIQSVSVCEAGRKGY</sequence>
<dbReference type="EC" id="2.7.11.1" evidence="1"/>
<feature type="compositionally biased region" description="Low complexity" evidence="9">
    <location>
        <begin position="335"/>
        <end position="344"/>
    </location>
</feature>
<name>A0A8J8WM33_9EURO</name>
<evidence type="ECO:0000256" key="8">
    <source>
        <dbReference type="ARBA" id="ARBA00048679"/>
    </source>
</evidence>
<evidence type="ECO:0000256" key="9">
    <source>
        <dbReference type="SAM" id="MobiDB-lite"/>
    </source>
</evidence>
<organism evidence="11 12">
    <name type="scientific">Penicillium ucsense</name>
    <dbReference type="NCBI Taxonomy" id="2839758"/>
    <lineage>
        <taxon>Eukaryota</taxon>
        <taxon>Fungi</taxon>
        <taxon>Dikarya</taxon>
        <taxon>Ascomycota</taxon>
        <taxon>Pezizomycotina</taxon>
        <taxon>Eurotiomycetes</taxon>
        <taxon>Eurotiomycetidae</taxon>
        <taxon>Eurotiales</taxon>
        <taxon>Aspergillaceae</taxon>
        <taxon>Penicillium</taxon>
    </lineage>
</organism>
<comment type="catalytic activity">
    <reaction evidence="8">
        <text>L-seryl-[protein] + ATP = O-phospho-L-seryl-[protein] + ADP + H(+)</text>
        <dbReference type="Rhea" id="RHEA:17989"/>
        <dbReference type="Rhea" id="RHEA-COMP:9863"/>
        <dbReference type="Rhea" id="RHEA-COMP:11604"/>
        <dbReference type="ChEBI" id="CHEBI:15378"/>
        <dbReference type="ChEBI" id="CHEBI:29999"/>
        <dbReference type="ChEBI" id="CHEBI:30616"/>
        <dbReference type="ChEBI" id="CHEBI:83421"/>
        <dbReference type="ChEBI" id="CHEBI:456216"/>
        <dbReference type="EC" id="2.7.11.1"/>
    </reaction>
</comment>